<evidence type="ECO:0008006" key="4">
    <source>
        <dbReference type="Google" id="ProtNLM"/>
    </source>
</evidence>
<name>A0ABS1DSN9_RUBGE</name>
<reference evidence="2" key="2">
    <citation type="journal article" date="2020" name="Microorganisms">
        <title>Osmotic Adaptation and Compatible Solute Biosynthesis of Phototrophic Bacteria as Revealed from Genome Analyses.</title>
        <authorList>
            <person name="Imhoff J.F."/>
            <person name="Rahn T."/>
            <person name="Kunzel S."/>
            <person name="Keller A."/>
            <person name="Neulinger S.C."/>
        </authorList>
    </citation>
    <scope>NUCLEOTIDE SEQUENCE</scope>
    <source>
        <strain evidence="2">IM 151</strain>
    </source>
</reference>
<protein>
    <recommendedName>
        <fullName evidence="4">Helix-turn-helix domain-containing protein</fullName>
    </recommendedName>
</protein>
<accession>A0ABS1DSN9</accession>
<evidence type="ECO:0000313" key="2">
    <source>
        <dbReference type="EMBL" id="MBK1712141.1"/>
    </source>
</evidence>
<gene>
    <name evidence="2" type="ORF">CKO43_05030</name>
</gene>
<dbReference type="RefSeq" id="WP_200378020.1">
    <property type="nucleotide sequence ID" value="NZ_NRRU01000013.1"/>
</dbReference>
<dbReference type="Proteomes" id="UP001041814">
    <property type="component" value="Unassembled WGS sequence"/>
</dbReference>
<proteinExistence type="predicted"/>
<evidence type="ECO:0000256" key="1">
    <source>
        <dbReference type="SAM" id="MobiDB-lite"/>
    </source>
</evidence>
<organism evidence="2 3">
    <name type="scientific">Rubrivivax gelatinosus</name>
    <name type="common">Rhodocyclus gelatinosus</name>
    <name type="synonym">Rhodopseudomonas gelatinosa</name>
    <dbReference type="NCBI Taxonomy" id="28068"/>
    <lineage>
        <taxon>Bacteria</taxon>
        <taxon>Pseudomonadati</taxon>
        <taxon>Pseudomonadota</taxon>
        <taxon>Betaproteobacteria</taxon>
        <taxon>Burkholderiales</taxon>
        <taxon>Sphaerotilaceae</taxon>
        <taxon>Rubrivivax</taxon>
    </lineage>
</organism>
<feature type="compositionally biased region" description="Polar residues" evidence="1">
    <location>
        <begin position="10"/>
        <end position="19"/>
    </location>
</feature>
<sequence length="156" mass="16667">MKTDSLHLPSDSQVGNTRTPRPGLADYVSLEATRALLNSSLAARSARLAADDMVSTDEAAELAGTSRVTVNAWIAKGRCIGLSQTKRGFRLPRWQFEPLVWPLLPKLAAALGTTEGWALLAFLETPHGALGGVTPRAAIEQGQGKRVLDIAEHEGN</sequence>
<dbReference type="EMBL" id="NRRU01000013">
    <property type="protein sequence ID" value="MBK1712141.1"/>
    <property type="molecule type" value="Genomic_DNA"/>
</dbReference>
<evidence type="ECO:0000313" key="3">
    <source>
        <dbReference type="Proteomes" id="UP001041814"/>
    </source>
</evidence>
<keyword evidence="3" id="KW-1185">Reference proteome</keyword>
<comment type="caution">
    <text evidence="2">The sequence shown here is derived from an EMBL/GenBank/DDBJ whole genome shotgun (WGS) entry which is preliminary data.</text>
</comment>
<reference evidence="2" key="1">
    <citation type="submission" date="2017-08" db="EMBL/GenBank/DDBJ databases">
        <authorList>
            <person name="Imhoff J.F."/>
            <person name="Rahn T."/>
            <person name="Kuenzel S."/>
            <person name="Neulinger S.C."/>
        </authorList>
    </citation>
    <scope>NUCLEOTIDE SEQUENCE</scope>
    <source>
        <strain evidence="2">IM 151</strain>
    </source>
</reference>
<feature type="region of interest" description="Disordered" evidence="1">
    <location>
        <begin position="1"/>
        <end position="20"/>
    </location>
</feature>